<protein>
    <submittedName>
        <fullName evidence="2">Bifunctional protein PyrR</fullName>
        <ecNumber evidence="2">2.4.2.9</ecNumber>
    </submittedName>
</protein>
<dbReference type="AlphaFoldDB" id="A0A5E7AXC1"/>
<dbReference type="EC" id="2.4.2.9" evidence="2"/>
<dbReference type="InterPro" id="IPR050137">
    <property type="entry name" value="PyrR_bifunctional"/>
</dbReference>
<accession>A0A5E7AXC1</accession>
<dbReference type="Gene3D" id="3.40.50.2020">
    <property type="match status" value="1"/>
</dbReference>
<dbReference type="EMBL" id="CABVHQ010000008">
    <property type="protein sequence ID" value="VVN82890.1"/>
    <property type="molecule type" value="Genomic_DNA"/>
</dbReference>
<dbReference type="RefSeq" id="WP_150641311.1">
    <property type="nucleotide sequence ID" value="NZ_CABVHQ010000008.1"/>
</dbReference>
<keyword evidence="2" id="KW-0328">Glycosyltransferase</keyword>
<dbReference type="SUPFAM" id="SSF53271">
    <property type="entry name" value="PRTase-like"/>
    <property type="match status" value="1"/>
</dbReference>
<evidence type="ECO:0000259" key="1">
    <source>
        <dbReference type="Pfam" id="PF00156"/>
    </source>
</evidence>
<dbReference type="OrthoDB" id="8560416at2"/>
<sequence length="211" mass="22924">MPSTPAGQRLRLYDTDELNGVMQTMARHAATLLPASQAALIGIQRRGEPLARLLQQHLSHQTGQPEIPLYPLKVKRYADDLSVLHSHTELIENPLLGTLDLASTTLLIVDDVLFEGHSLLRTCAYLAQLGARRVYTAVLVDRHVCQQPVHAHIVGVHLQVGANDIVECNVPPLSADSSRIAVGLSRRPSTGITSPRRTSSVCPGWICSTGI</sequence>
<feature type="domain" description="Phosphoribosyltransferase" evidence="1">
    <location>
        <begin position="20"/>
        <end position="166"/>
    </location>
</feature>
<dbReference type="CDD" id="cd06223">
    <property type="entry name" value="PRTases_typeI"/>
    <property type="match status" value="1"/>
</dbReference>
<dbReference type="InterPro" id="IPR000836">
    <property type="entry name" value="PRTase_dom"/>
</dbReference>
<name>A0A5E7AXC1_PSEFL</name>
<proteinExistence type="predicted"/>
<dbReference type="InterPro" id="IPR029057">
    <property type="entry name" value="PRTase-like"/>
</dbReference>
<evidence type="ECO:0000313" key="2">
    <source>
        <dbReference type="EMBL" id="VVN82890.1"/>
    </source>
</evidence>
<organism evidence="2 3">
    <name type="scientific">Pseudomonas fluorescens</name>
    <dbReference type="NCBI Taxonomy" id="294"/>
    <lineage>
        <taxon>Bacteria</taxon>
        <taxon>Pseudomonadati</taxon>
        <taxon>Pseudomonadota</taxon>
        <taxon>Gammaproteobacteria</taxon>
        <taxon>Pseudomonadales</taxon>
        <taxon>Pseudomonadaceae</taxon>
        <taxon>Pseudomonas</taxon>
    </lineage>
</organism>
<dbReference type="Pfam" id="PF00156">
    <property type="entry name" value="Pribosyltran"/>
    <property type="match status" value="1"/>
</dbReference>
<reference evidence="2 3" key="1">
    <citation type="submission" date="2019-09" db="EMBL/GenBank/DDBJ databases">
        <authorList>
            <person name="Chandra G."/>
            <person name="Truman W A."/>
        </authorList>
    </citation>
    <scope>NUCLEOTIDE SEQUENCE [LARGE SCALE GENOMIC DNA]</scope>
    <source>
        <strain evidence="2">PS691</strain>
    </source>
</reference>
<dbReference type="Proteomes" id="UP000337909">
    <property type="component" value="Unassembled WGS sequence"/>
</dbReference>
<dbReference type="PANTHER" id="PTHR11608:SF0">
    <property type="entry name" value="BIFUNCTIONAL PROTEIN PYRR"/>
    <property type="match status" value="1"/>
</dbReference>
<dbReference type="PANTHER" id="PTHR11608">
    <property type="entry name" value="BIFUNCTIONAL PROTEIN PYRR"/>
    <property type="match status" value="1"/>
</dbReference>
<dbReference type="GO" id="GO:0004845">
    <property type="term" value="F:uracil phosphoribosyltransferase activity"/>
    <property type="evidence" value="ECO:0007669"/>
    <property type="project" value="UniProtKB-EC"/>
</dbReference>
<keyword evidence="2" id="KW-0808">Transferase</keyword>
<gene>
    <name evidence="2" type="primary">pyrR_1</name>
    <name evidence="2" type="ORF">PS691_01238</name>
</gene>
<evidence type="ECO:0000313" key="3">
    <source>
        <dbReference type="Proteomes" id="UP000337909"/>
    </source>
</evidence>